<name>L8GFW3_ACACF</name>
<dbReference type="GeneID" id="14911485"/>
<dbReference type="RefSeq" id="XP_004333079.1">
    <property type="nucleotide sequence ID" value="XM_004333031.1"/>
</dbReference>
<dbReference type="KEGG" id="acan:ACA1_344480"/>
<evidence type="ECO:0000256" key="1">
    <source>
        <dbReference type="SAM" id="MobiDB-lite"/>
    </source>
</evidence>
<accession>L8GFW3</accession>
<proteinExistence type="predicted"/>
<dbReference type="EMBL" id="KB008163">
    <property type="protein sequence ID" value="ELR11066.1"/>
    <property type="molecule type" value="Genomic_DNA"/>
</dbReference>
<feature type="region of interest" description="Disordered" evidence="1">
    <location>
        <begin position="1"/>
        <end position="92"/>
    </location>
</feature>
<organism evidence="2 3">
    <name type="scientific">Acanthamoeba castellanii (strain ATCC 30010 / Neff)</name>
    <dbReference type="NCBI Taxonomy" id="1257118"/>
    <lineage>
        <taxon>Eukaryota</taxon>
        <taxon>Amoebozoa</taxon>
        <taxon>Discosea</taxon>
        <taxon>Longamoebia</taxon>
        <taxon>Centramoebida</taxon>
        <taxon>Acanthamoebidae</taxon>
        <taxon>Acanthamoeba</taxon>
    </lineage>
</organism>
<evidence type="ECO:0000313" key="2">
    <source>
        <dbReference type="EMBL" id="ELR11066.1"/>
    </source>
</evidence>
<feature type="compositionally biased region" description="Low complexity" evidence="1">
    <location>
        <begin position="65"/>
        <end position="92"/>
    </location>
</feature>
<protein>
    <submittedName>
        <fullName evidence="2">Uncharacterized protein</fullName>
    </submittedName>
</protein>
<dbReference type="VEuPathDB" id="AmoebaDB:ACA1_344480"/>
<gene>
    <name evidence="2" type="ORF">ACA1_344480</name>
</gene>
<evidence type="ECO:0000313" key="3">
    <source>
        <dbReference type="Proteomes" id="UP000011083"/>
    </source>
</evidence>
<keyword evidence="3" id="KW-1185">Reference proteome</keyword>
<dbReference type="AlphaFoldDB" id="L8GFW3"/>
<sequence>MSGTDRPEVPSILVSSPTRQEHDLPADAGARTPTTPSSPFSSGALPTSAAPSPSVRVPPSPFSPPLSSRARPTRTAAGGASPLASPASPAAADTVSTVTSTLSRFTAHRPYRTPDMGLEVLQVDVDTAKVNPTYTVHLEGECTLNTTPETRKDIQEHPRAAQLLKANKDLVKGFAGATLKLRFDFVHKDTKQMEHHFATGVAVAPNLVLTVR</sequence>
<dbReference type="Proteomes" id="UP000011083">
    <property type="component" value="Unassembled WGS sequence"/>
</dbReference>
<feature type="compositionally biased region" description="Low complexity" evidence="1">
    <location>
        <begin position="32"/>
        <end position="55"/>
    </location>
</feature>
<reference evidence="2 3" key="1">
    <citation type="journal article" date="2013" name="Genome Biol.">
        <title>Genome of Acanthamoeba castellanii highlights extensive lateral gene transfer and early evolution of tyrosine kinase signaling.</title>
        <authorList>
            <person name="Clarke M."/>
            <person name="Lohan A.J."/>
            <person name="Liu B."/>
            <person name="Lagkouvardos I."/>
            <person name="Roy S."/>
            <person name="Zafar N."/>
            <person name="Bertelli C."/>
            <person name="Schilde C."/>
            <person name="Kianianmomeni A."/>
            <person name="Burglin T.R."/>
            <person name="Frech C."/>
            <person name="Turcotte B."/>
            <person name="Kopec K.O."/>
            <person name="Synnott J.M."/>
            <person name="Choo C."/>
            <person name="Paponov I."/>
            <person name="Finkler A."/>
            <person name="Soon Heng Tan C."/>
            <person name="Hutchins A.P."/>
            <person name="Weinmeier T."/>
            <person name="Rattei T."/>
            <person name="Chu J.S."/>
            <person name="Gimenez G."/>
            <person name="Irimia M."/>
            <person name="Rigden D.J."/>
            <person name="Fitzpatrick D.A."/>
            <person name="Lorenzo-Morales J."/>
            <person name="Bateman A."/>
            <person name="Chiu C.H."/>
            <person name="Tang P."/>
            <person name="Hegemann P."/>
            <person name="Fromm H."/>
            <person name="Raoult D."/>
            <person name="Greub G."/>
            <person name="Miranda-Saavedra D."/>
            <person name="Chen N."/>
            <person name="Nash P."/>
            <person name="Ginger M.L."/>
            <person name="Horn M."/>
            <person name="Schaap P."/>
            <person name="Caler L."/>
            <person name="Loftus B."/>
        </authorList>
    </citation>
    <scope>NUCLEOTIDE SEQUENCE [LARGE SCALE GENOMIC DNA]</scope>
    <source>
        <strain evidence="2 3">Neff</strain>
    </source>
</reference>